<dbReference type="EMBL" id="FZNR01000031">
    <property type="protein sequence ID" value="SNS97650.1"/>
    <property type="molecule type" value="Genomic_DNA"/>
</dbReference>
<gene>
    <name evidence="1" type="ORF">SAMN06264365_13133</name>
</gene>
<dbReference type="Proteomes" id="UP000198415">
    <property type="component" value="Unassembled WGS sequence"/>
</dbReference>
<proteinExistence type="predicted"/>
<protein>
    <submittedName>
        <fullName evidence="1">Uncharacterized protein</fullName>
    </submittedName>
</protein>
<accession>A0A239IVI5</accession>
<dbReference type="AlphaFoldDB" id="A0A239IVI5"/>
<evidence type="ECO:0000313" key="1">
    <source>
        <dbReference type="EMBL" id="SNS97650.1"/>
    </source>
</evidence>
<evidence type="ECO:0000313" key="2">
    <source>
        <dbReference type="Proteomes" id="UP000198415"/>
    </source>
</evidence>
<name>A0A239IVI5_9ACTN</name>
<organism evidence="1 2">
    <name type="scientific">Actinoplanes regularis</name>
    <dbReference type="NCBI Taxonomy" id="52697"/>
    <lineage>
        <taxon>Bacteria</taxon>
        <taxon>Bacillati</taxon>
        <taxon>Actinomycetota</taxon>
        <taxon>Actinomycetes</taxon>
        <taxon>Micromonosporales</taxon>
        <taxon>Micromonosporaceae</taxon>
        <taxon>Actinoplanes</taxon>
    </lineage>
</organism>
<sequence>MLFKALQDPGKPFAVGTYNYIVLVAEPCLSRTNSSGGYPRE</sequence>
<keyword evidence="2" id="KW-1185">Reference proteome</keyword>
<reference evidence="1 2" key="1">
    <citation type="submission" date="2017-06" db="EMBL/GenBank/DDBJ databases">
        <authorList>
            <person name="Kim H.J."/>
            <person name="Triplett B.A."/>
        </authorList>
    </citation>
    <scope>NUCLEOTIDE SEQUENCE [LARGE SCALE GENOMIC DNA]</scope>
    <source>
        <strain evidence="1 2">DSM 43151</strain>
    </source>
</reference>